<evidence type="ECO:0008006" key="3">
    <source>
        <dbReference type="Google" id="ProtNLM"/>
    </source>
</evidence>
<dbReference type="InterPro" id="IPR013381">
    <property type="entry name" value="CRISPR-assoc_prot_Cse1"/>
</dbReference>
<gene>
    <name evidence="1" type="ORF">HORIV_61780</name>
</gene>
<name>A0ABN5X3P8_9GAMM</name>
<dbReference type="Pfam" id="PF09481">
    <property type="entry name" value="CRISPR_Cse1"/>
    <property type="match status" value="1"/>
</dbReference>
<dbReference type="Proteomes" id="UP000289555">
    <property type="component" value="Chromosome"/>
</dbReference>
<sequence length="116" mass="13270">MNLLTASWLPFRYRGGRIEYRPPSALADRDVLDLALPRADFQGAAWQFLIALLQTSMTPEDTDAWLDHYQTPPSVTELDELLAPLPPLSSWMATARASCRIWIRLTMSRKRRLPVC</sequence>
<evidence type="ECO:0000313" key="2">
    <source>
        <dbReference type="Proteomes" id="UP000289555"/>
    </source>
</evidence>
<protein>
    <recommendedName>
        <fullName evidence="3">Type I-E CRISPR-associated protein Cse1/CasA</fullName>
    </recommendedName>
</protein>
<organism evidence="1 2">
    <name type="scientific">Vreelandella olivaria</name>
    <dbReference type="NCBI Taxonomy" id="390919"/>
    <lineage>
        <taxon>Bacteria</taxon>
        <taxon>Pseudomonadati</taxon>
        <taxon>Pseudomonadota</taxon>
        <taxon>Gammaproteobacteria</taxon>
        <taxon>Oceanospirillales</taxon>
        <taxon>Halomonadaceae</taxon>
        <taxon>Vreelandella</taxon>
    </lineage>
</organism>
<dbReference type="EMBL" id="AP019416">
    <property type="protein sequence ID" value="BBI53757.1"/>
    <property type="molecule type" value="Genomic_DNA"/>
</dbReference>
<proteinExistence type="predicted"/>
<reference evidence="2" key="1">
    <citation type="journal article" date="2019" name="Microbiol. Resour. Announc.">
        <title>Complete Genome Sequence of Halomonas olivaria, a Moderately Halophilic Bacterium Isolated from Olive Processing Effluents, Obtained by Nanopore Sequencing.</title>
        <authorList>
            <person name="Nagata S."/>
            <person name="Ii K.M."/>
            <person name="Tsukimi T."/>
            <person name="Miura M.C."/>
            <person name="Galipon J."/>
            <person name="Arakawa K."/>
        </authorList>
    </citation>
    <scope>NUCLEOTIDE SEQUENCE [LARGE SCALE GENOMIC DNA]</scope>
    <source>
        <strain evidence="2">TYRC17</strain>
    </source>
</reference>
<keyword evidence="2" id="KW-1185">Reference proteome</keyword>
<evidence type="ECO:0000313" key="1">
    <source>
        <dbReference type="EMBL" id="BBI53757.1"/>
    </source>
</evidence>
<accession>A0ABN5X3P8</accession>